<dbReference type="RefSeq" id="WP_340234006.1">
    <property type="nucleotide sequence ID" value="NZ_JBBEWC010000001.1"/>
</dbReference>
<reference evidence="3" key="1">
    <citation type="journal article" date="2019" name="Int. J. Syst. Evol. Microbiol.">
        <title>The Global Catalogue of Microorganisms (GCM) 10K type strain sequencing project: providing services to taxonomists for standard genome sequencing and annotation.</title>
        <authorList>
            <consortium name="The Broad Institute Genomics Platform"/>
            <consortium name="The Broad Institute Genome Sequencing Center for Infectious Disease"/>
            <person name="Wu L."/>
            <person name="Ma J."/>
        </authorList>
    </citation>
    <scope>NUCLEOTIDE SEQUENCE [LARGE SCALE GENOMIC DNA]</scope>
    <source>
        <strain evidence="3">KCTC 52344</strain>
    </source>
</reference>
<dbReference type="PROSITE" id="PS51257">
    <property type="entry name" value="PROKAR_LIPOPROTEIN"/>
    <property type="match status" value="1"/>
</dbReference>
<keyword evidence="3" id="KW-1185">Reference proteome</keyword>
<sequence length="287" mass="32346">MKKTLLLLIIAALSTFIMISCKEDVILANPDGTGKTNNPDGTNGSNGSNAKKCYLNEMIYTSDEAEYKTIFKYNAQNLLESKDEDGDITNYEYDTNGLLTKMVINSDGKETFQYQYDAKGNITKVKYDAQNTFFSLSFSEYIYTTNSKGLVEKIQGVSEEGNLDFIFEYDNKSNIKKVMVDIGTGKQTVLENISFDDKSNVFLNSNISKHSLPLVIAGAMFGENMTYYYNSNNITSSSALVFFSGEMESLTYKYEYTPEGFPSKMTATRKSSTETYDEQETYTYNCK</sequence>
<evidence type="ECO:0000256" key="1">
    <source>
        <dbReference type="SAM" id="SignalP"/>
    </source>
</evidence>
<evidence type="ECO:0000313" key="3">
    <source>
        <dbReference type="Proteomes" id="UP001597510"/>
    </source>
</evidence>
<dbReference type="EMBL" id="JBHULC010000038">
    <property type="protein sequence ID" value="MFD2523767.1"/>
    <property type="molecule type" value="Genomic_DNA"/>
</dbReference>
<dbReference type="Proteomes" id="UP001597510">
    <property type="component" value="Unassembled WGS sequence"/>
</dbReference>
<dbReference type="NCBIfam" id="TIGR01643">
    <property type="entry name" value="YD_repeat_2x"/>
    <property type="match status" value="1"/>
</dbReference>
<protein>
    <submittedName>
        <fullName evidence="2">RHS repeat domain-containing protein</fullName>
    </submittedName>
</protein>
<dbReference type="Pfam" id="PF05593">
    <property type="entry name" value="RHS_repeat"/>
    <property type="match status" value="1"/>
</dbReference>
<dbReference type="Gene3D" id="2.180.10.10">
    <property type="entry name" value="RHS repeat-associated core"/>
    <property type="match status" value="1"/>
</dbReference>
<dbReference type="InterPro" id="IPR031325">
    <property type="entry name" value="RHS_repeat"/>
</dbReference>
<dbReference type="InterPro" id="IPR006530">
    <property type="entry name" value="YD"/>
</dbReference>
<gene>
    <name evidence="2" type="ORF">ACFSR2_22900</name>
</gene>
<keyword evidence="1" id="KW-0732">Signal</keyword>
<feature type="signal peptide" evidence="1">
    <location>
        <begin position="1"/>
        <end position="22"/>
    </location>
</feature>
<feature type="chain" id="PRO_5046873532" evidence="1">
    <location>
        <begin position="23"/>
        <end position="287"/>
    </location>
</feature>
<proteinExistence type="predicted"/>
<accession>A0ABW5JFT8</accession>
<evidence type="ECO:0000313" key="2">
    <source>
        <dbReference type="EMBL" id="MFD2523767.1"/>
    </source>
</evidence>
<organism evidence="2 3">
    <name type="scientific">Emticicia soli</name>
    <dbReference type="NCBI Taxonomy" id="2027878"/>
    <lineage>
        <taxon>Bacteria</taxon>
        <taxon>Pseudomonadati</taxon>
        <taxon>Bacteroidota</taxon>
        <taxon>Cytophagia</taxon>
        <taxon>Cytophagales</taxon>
        <taxon>Leadbetterellaceae</taxon>
        <taxon>Emticicia</taxon>
    </lineage>
</organism>
<name>A0ABW5JFT8_9BACT</name>
<comment type="caution">
    <text evidence="2">The sequence shown here is derived from an EMBL/GenBank/DDBJ whole genome shotgun (WGS) entry which is preliminary data.</text>
</comment>